<protein>
    <submittedName>
        <fullName evidence="2">DUF3920 family protein</fullName>
    </submittedName>
</protein>
<dbReference type="Pfam" id="PF13058">
    <property type="entry name" value="DUF3920"/>
    <property type="match status" value="1"/>
</dbReference>
<evidence type="ECO:0000313" key="3">
    <source>
        <dbReference type="Proteomes" id="UP000029389"/>
    </source>
</evidence>
<reference evidence="1 3" key="1">
    <citation type="submission" date="2014-04" db="EMBL/GenBank/DDBJ databases">
        <authorList>
            <person name="Bishop-Lilly K.A."/>
            <person name="Broomall S.M."/>
            <person name="Chain P.S."/>
            <person name="Chertkov O."/>
            <person name="Coyne S.R."/>
            <person name="Daligault H.E."/>
            <person name="Davenport K.W."/>
            <person name="Erkkila T."/>
            <person name="Frey K.G."/>
            <person name="Gibbons H.S."/>
            <person name="Gu W."/>
            <person name="Jaissle J."/>
            <person name="Johnson S.L."/>
            <person name="Koroleva G.I."/>
            <person name="Ladner J.T."/>
            <person name="Lo C.-C."/>
            <person name="Minogue T.D."/>
            <person name="Munk C."/>
            <person name="Palacios G.F."/>
            <person name="Redden C.L."/>
            <person name="Rosenzweig C.N."/>
            <person name="Scholz M.B."/>
            <person name="Teshima H."/>
            <person name="Xu Y."/>
        </authorList>
    </citation>
    <scope>NUCLEOTIDE SEQUENCE [LARGE SCALE GENOMIC DNA]</scope>
    <source>
        <strain evidence="1 3">BHP</strain>
    </source>
</reference>
<dbReference type="AlphaFoldDB" id="A0A090YWU8"/>
<dbReference type="EMBL" id="JMQC01000008">
    <property type="protein sequence ID" value="KFN02822.1"/>
    <property type="molecule type" value="Genomic_DNA"/>
</dbReference>
<proteinExistence type="predicted"/>
<comment type="caution">
    <text evidence="1">The sequence shown here is derived from an EMBL/GenBank/DDBJ whole genome shotgun (WGS) entry which is preliminary data.</text>
</comment>
<gene>
    <name evidence="2" type="ORF">D0U04_11965</name>
    <name evidence="1" type="ORF">DJ93_2045</name>
</gene>
<keyword evidence="4" id="KW-1185">Reference proteome</keyword>
<evidence type="ECO:0000313" key="2">
    <source>
        <dbReference type="EMBL" id="RFT66891.1"/>
    </source>
</evidence>
<dbReference type="EMBL" id="QVOD01000011">
    <property type="protein sequence ID" value="RFT66891.1"/>
    <property type="molecule type" value="Genomic_DNA"/>
</dbReference>
<reference evidence="2 4" key="2">
    <citation type="submission" date="2018-08" db="EMBL/GenBank/DDBJ databases">
        <title>Bacillus clarus sp. nov. strain PS00077A.</title>
        <authorList>
            <person name="Mendez Acevedo M."/>
            <person name="Carroll L."/>
            <person name="Mukherjee M."/>
            <person name="Wiedmann M."/>
            <person name="Kovac J."/>
        </authorList>
    </citation>
    <scope>NUCLEOTIDE SEQUENCE [LARGE SCALE GENOMIC DNA]</scope>
    <source>
        <strain evidence="2 4">PS00077A</strain>
    </source>
</reference>
<dbReference type="PATRIC" id="fig|1405.8.peg.2225"/>
<accession>A0A090YWU8</accession>
<evidence type="ECO:0000313" key="1">
    <source>
        <dbReference type="EMBL" id="KFN02822.1"/>
    </source>
</evidence>
<name>A0A090YWU8_9BACI</name>
<dbReference type="STRING" id="1405.B7492_27210"/>
<dbReference type="Proteomes" id="UP000264294">
    <property type="component" value="Unassembled WGS sequence"/>
</dbReference>
<organism evidence="1 3">
    <name type="scientific">Bacillus clarus</name>
    <dbReference type="NCBI Taxonomy" id="2338372"/>
    <lineage>
        <taxon>Bacteria</taxon>
        <taxon>Bacillati</taxon>
        <taxon>Bacillota</taxon>
        <taxon>Bacilli</taxon>
        <taxon>Bacillales</taxon>
        <taxon>Bacillaceae</taxon>
        <taxon>Bacillus</taxon>
        <taxon>Bacillus cereus group</taxon>
    </lineage>
</organism>
<evidence type="ECO:0000313" key="4">
    <source>
        <dbReference type="Proteomes" id="UP000264294"/>
    </source>
</evidence>
<dbReference type="Proteomes" id="UP000029389">
    <property type="component" value="Unassembled WGS sequence"/>
</dbReference>
<dbReference type="RefSeq" id="WP_042980767.1">
    <property type="nucleotide sequence ID" value="NZ_JMQC01000008.1"/>
</dbReference>
<sequence length="144" mass="17437">MELPLQNVYQQVDNWYVLDSELPWDVKRLREDLFSLIEIRKTPVIFCDTCDANSVLLALGEEEEEFLFPVHGFYHKEKQLIFICMWEEYEQVLQTLLHEFRHAMQDENDVLDVGNELYEDRWIEKDARGFAERKLNEYKNRSLM</sequence>
<dbReference type="InterPro" id="IPR025033">
    <property type="entry name" value="DUF3920"/>
</dbReference>